<evidence type="ECO:0000313" key="2">
    <source>
        <dbReference type="Proteomes" id="UP001367508"/>
    </source>
</evidence>
<dbReference type="Proteomes" id="UP001367508">
    <property type="component" value="Unassembled WGS sequence"/>
</dbReference>
<sequence>MLHHRNHEPNKITFTENISPINYKSPPFQLCGSAEKSPNIKRLIYPPNGAKFVLIEQCQNRHFSFYVNKNPSPRYILSPLRYPSLCFASPHYTLKP</sequence>
<proteinExistence type="predicted"/>
<organism evidence="1 2">
    <name type="scientific">Canavalia gladiata</name>
    <name type="common">Sword bean</name>
    <name type="synonym">Dolichos gladiatus</name>
    <dbReference type="NCBI Taxonomy" id="3824"/>
    <lineage>
        <taxon>Eukaryota</taxon>
        <taxon>Viridiplantae</taxon>
        <taxon>Streptophyta</taxon>
        <taxon>Embryophyta</taxon>
        <taxon>Tracheophyta</taxon>
        <taxon>Spermatophyta</taxon>
        <taxon>Magnoliopsida</taxon>
        <taxon>eudicotyledons</taxon>
        <taxon>Gunneridae</taxon>
        <taxon>Pentapetalae</taxon>
        <taxon>rosids</taxon>
        <taxon>fabids</taxon>
        <taxon>Fabales</taxon>
        <taxon>Fabaceae</taxon>
        <taxon>Papilionoideae</taxon>
        <taxon>50 kb inversion clade</taxon>
        <taxon>NPAAA clade</taxon>
        <taxon>indigoferoid/millettioid clade</taxon>
        <taxon>Phaseoleae</taxon>
        <taxon>Canavalia</taxon>
    </lineage>
</organism>
<protein>
    <submittedName>
        <fullName evidence="1">Uncharacterized protein</fullName>
    </submittedName>
</protein>
<gene>
    <name evidence="1" type="ORF">VNO77_36517</name>
</gene>
<name>A0AAN9K983_CANGL</name>
<dbReference type="EMBL" id="JAYMYQ010000009">
    <property type="protein sequence ID" value="KAK7312569.1"/>
    <property type="molecule type" value="Genomic_DNA"/>
</dbReference>
<reference evidence="1 2" key="1">
    <citation type="submission" date="2024-01" db="EMBL/GenBank/DDBJ databases">
        <title>The genomes of 5 underutilized Papilionoideae crops provide insights into root nodulation and disease resistanc.</title>
        <authorList>
            <person name="Jiang F."/>
        </authorList>
    </citation>
    <scope>NUCLEOTIDE SEQUENCE [LARGE SCALE GENOMIC DNA]</scope>
    <source>
        <strain evidence="1">LVBAO_FW01</strain>
        <tissue evidence="1">Leaves</tissue>
    </source>
</reference>
<evidence type="ECO:0000313" key="1">
    <source>
        <dbReference type="EMBL" id="KAK7312569.1"/>
    </source>
</evidence>
<comment type="caution">
    <text evidence="1">The sequence shown here is derived from an EMBL/GenBank/DDBJ whole genome shotgun (WGS) entry which is preliminary data.</text>
</comment>
<accession>A0AAN9K983</accession>
<keyword evidence="2" id="KW-1185">Reference proteome</keyword>
<dbReference type="AlphaFoldDB" id="A0AAN9K983"/>